<proteinExistence type="predicted"/>
<evidence type="ECO:0000256" key="4">
    <source>
        <dbReference type="ARBA" id="ARBA00022801"/>
    </source>
</evidence>
<dbReference type="Pfam" id="PF01431">
    <property type="entry name" value="Peptidase_M13"/>
    <property type="match status" value="1"/>
</dbReference>
<evidence type="ECO:0000313" key="11">
    <source>
        <dbReference type="Proteomes" id="UP001228905"/>
    </source>
</evidence>
<dbReference type="Pfam" id="PF05649">
    <property type="entry name" value="Peptidase_M13_N"/>
    <property type="match status" value="1"/>
</dbReference>
<evidence type="ECO:0000256" key="6">
    <source>
        <dbReference type="ARBA" id="ARBA00023049"/>
    </source>
</evidence>
<dbReference type="Proteomes" id="UP001228905">
    <property type="component" value="Unassembled WGS sequence"/>
</dbReference>
<keyword evidence="6" id="KW-0482">Metalloprotease</keyword>
<comment type="cofactor">
    <cofactor evidence="1">
        <name>Zn(2+)</name>
        <dbReference type="ChEBI" id="CHEBI:29105"/>
    </cofactor>
</comment>
<name>A0ABU0ILK2_9CAUL</name>
<evidence type="ECO:0000313" key="10">
    <source>
        <dbReference type="EMBL" id="MDQ0462890.1"/>
    </source>
</evidence>
<comment type="caution">
    <text evidence="10">The sequence shown here is derived from an EMBL/GenBank/DDBJ whole genome shotgun (WGS) entry which is preliminary data.</text>
</comment>
<dbReference type="PROSITE" id="PS51885">
    <property type="entry name" value="NEPRILYSIN"/>
    <property type="match status" value="1"/>
</dbReference>
<keyword evidence="7" id="KW-0732">Signal</keyword>
<accession>A0ABU0ILK2</accession>
<feature type="chain" id="PRO_5045173735" evidence="7">
    <location>
        <begin position="22"/>
        <end position="676"/>
    </location>
</feature>
<dbReference type="PANTHER" id="PTHR11733:SF211">
    <property type="entry name" value="OLIGOPEPTIDASE LIPOPROTEIN M13 FAMILY"/>
    <property type="match status" value="1"/>
</dbReference>
<organism evidence="10 11">
    <name type="scientific">Caulobacter ginsengisoli</name>
    <dbReference type="NCBI Taxonomy" id="400775"/>
    <lineage>
        <taxon>Bacteria</taxon>
        <taxon>Pseudomonadati</taxon>
        <taxon>Pseudomonadota</taxon>
        <taxon>Alphaproteobacteria</taxon>
        <taxon>Caulobacterales</taxon>
        <taxon>Caulobacteraceae</taxon>
        <taxon>Caulobacter</taxon>
    </lineage>
</organism>
<feature type="domain" description="Peptidase M13 C-terminal" evidence="8">
    <location>
        <begin position="480"/>
        <end position="671"/>
    </location>
</feature>
<evidence type="ECO:0000259" key="9">
    <source>
        <dbReference type="Pfam" id="PF05649"/>
    </source>
</evidence>
<dbReference type="Gene3D" id="1.10.1380.10">
    <property type="entry name" value="Neutral endopeptidase , domain2"/>
    <property type="match status" value="1"/>
</dbReference>
<keyword evidence="4" id="KW-0378">Hydrolase</keyword>
<dbReference type="PRINTS" id="PR00786">
    <property type="entry name" value="NEPRILYSIN"/>
</dbReference>
<reference evidence="10 11" key="1">
    <citation type="submission" date="2023-07" db="EMBL/GenBank/DDBJ databases">
        <title>Genomic Encyclopedia of Type Strains, Phase IV (KMG-IV): sequencing the most valuable type-strain genomes for metagenomic binning, comparative biology and taxonomic classification.</title>
        <authorList>
            <person name="Goeker M."/>
        </authorList>
    </citation>
    <scope>NUCLEOTIDE SEQUENCE [LARGE SCALE GENOMIC DNA]</scope>
    <source>
        <strain evidence="10 11">DSM 18695</strain>
    </source>
</reference>
<dbReference type="Gene3D" id="3.40.390.10">
    <property type="entry name" value="Collagenase (Catalytic Domain)"/>
    <property type="match status" value="1"/>
</dbReference>
<evidence type="ECO:0000256" key="3">
    <source>
        <dbReference type="ARBA" id="ARBA00022723"/>
    </source>
</evidence>
<evidence type="ECO:0000256" key="1">
    <source>
        <dbReference type="ARBA" id="ARBA00001947"/>
    </source>
</evidence>
<dbReference type="InterPro" id="IPR024079">
    <property type="entry name" value="MetalloPept_cat_dom_sf"/>
</dbReference>
<dbReference type="InterPro" id="IPR000718">
    <property type="entry name" value="Peptidase_M13"/>
</dbReference>
<evidence type="ECO:0000256" key="5">
    <source>
        <dbReference type="ARBA" id="ARBA00022833"/>
    </source>
</evidence>
<dbReference type="PANTHER" id="PTHR11733">
    <property type="entry name" value="ZINC METALLOPROTEASE FAMILY M13 NEPRILYSIN-RELATED"/>
    <property type="match status" value="1"/>
</dbReference>
<evidence type="ECO:0000256" key="7">
    <source>
        <dbReference type="SAM" id="SignalP"/>
    </source>
</evidence>
<dbReference type="SUPFAM" id="SSF55486">
    <property type="entry name" value="Metalloproteases ('zincins'), catalytic domain"/>
    <property type="match status" value="1"/>
</dbReference>
<feature type="domain" description="Peptidase M13 N-terminal" evidence="9">
    <location>
        <begin position="39"/>
        <end position="420"/>
    </location>
</feature>
<gene>
    <name evidence="10" type="ORF">QO010_000638</name>
</gene>
<keyword evidence="11" id="KW-1185">Reference proteome</keyword>
<keyword evidence="2" id="KW-0645">Protease</keyword>
<evidence type="ECO:0000259" key="8">
    <source>
        <dbReference type="Pfam" id="PF01431"/>
    </source>
</evidence>
<keyword evidence="5" id="KW-0862">Zinc</keyword>
<evidence type="ECO:0000256" key="2">
    <source>
        <dbReference type="ARBA" id="ARBA00022670"/>
    </source>
</evidence>
<dbReference type="CDD" id="cd08662">
    <property type="entry name" value="M13"/>
    <property type="match status" value="1"/>
</dbReference>
<dbReference type="InterPro" id="IPR018497">
    <property type="entry name" value="Peptidase_M13_C"/>
</dbReference>
<dbReference type="RefSeq" id="WP_307345866.1">
    <property type="nucleotide sequence ID" value="NZ_JAUSVS010000001.1"/>
</dbReference>
<protein>
    <submittedName>
        <fullName evidence="10">Metalloendopeptidase</fullName>
    </submittedName>
</protein>
<sequence>MTRRLLTACAAAAILSGSALAGSTPRAADPPAIDASVRPGDDFYGYANGDWLKTTPLPQGRDRYDTTAMLRDETARQVRDLVEAAAKAPASARARRIGDYYASWMDQAGIEAKGVQPLAGGLAAIAVIRDRQGLATYLGRSLRLDDGSNTQTDGLFGVWIHQGFHDPDHYVPHLVQGGLGLPDRDDYLDAGPEAAARRDVYRAHVARVLKLAGFDQPDLRAGRVLALEIAIAKTHASRADTDDVFKTDNAWRRADFAARAPGLDWAAWFKAAGLDRQDQFLVWQPSAVVGAASLVGSQPLVAWKDYLAFHLAEHHAAVLPRAFGGEGNSPLNRPAGGPPLAEDRVPQAIAATTAALGEDIGQLYVARYFPPQAKAAAAAMAETLRTALIARVERQAWRSPAARQTALAKLAGLRIGVGYPDRWIDYSGLAVVRGDAFGNLDRAEAFAYRRELAKLGRPVDPAEWIQLYPQQVGAIINFSPNAMQFSAALLQPPYFDPTGDAATNYGSAGAGMAHEITHSVDELGSLYDARGRLVRWWGPEDLARYRAAAAPLLAQLNAYCPQPGLCVNGEQVLGESIADLAGLLAAHDAYLLSLNGRPDTVKNGLTGEQRFFLAFARRWRRVQTDAALRRQIATDTHPPGAYRTATVRNLEAWGSAFDVKPGDSLYLRPEARPRIW</sequence>
<keyword evidence="3" id="KW-0479">Metal-binding</keyword>
<feature type="signal peptide" evidence="7">
    <location>
        <begin position="1"/>
        <end position="21"/>
    </location>
</feature>
<dbReference type="InterPro" id="IPR008753">
    <property type="entry name" value="Peptidase_M13_N"/>
</dbReference>
<dbReference type="EMBL" id="JAUSVS010000001">
    <property type="protein sequence ID" value="MDQ0462890.1"/>
    <property type="molecule type" value="Genomic_DNA"/>
</dbReference>
<dbReference type="InterPro" id="IPR042089">
    <property type="entry name" value="Peptidase_M13_dom_2"/>
</dbReference>